<gene>
    <name evidence="1" type="ORF">BKP35_15005</name>
</gene>
<dbReference type="Pfam" id="PF02620">
    <property type="entry name" value="YceD"/>
    <property type="match status" value="1"/>
</dbReference>
<organism evidence="1 2">
    <name type="scientific">Anaerobacillus arseniciselenatis</name>
    <dbReference type="NCBI Taxonomy" id="85682"/>
    <lineage>
        <taxon>Bacteria</taxon>
        <taxon>Bacillati</taxon>
        <taxon>Bacillota</taxon>
        <taxon>Bacilli</taxon>
        <taxon>Bacillales</taxon>
        <taxon>Bacillaceae</taxon>
        <taxon>Anaerobacillus</taxon>
    </lineage>
</organism>
<name>A0A1S2LBC8_9BACI</name>
<dbReference type="InterPro" id="IPR003772">
    <property type="entry name" value="YceD"/>
</dbReference>
<comment type="caution">
    <text evidence="1">The sequence shown here is derived from an EMBL/GenBank/DDBJ whole genome shotgun (WGS) entry which is preliminary data.</text>
</comment>
<protein>
    <recommendedName>
        <fullName evidence="3">Metal-binding protein</fullName>
    </recommendedName>
</protein>
<proteinExistence type="predicted"/>
<evidence type="ECO:0000313" key="1">
    <source>
        <dbReference type="EMBL" id="OIJ09792.1"/>
    </source>
</evidence>
<dbReference type="AlphaFoldDB" id="A0A1S2LBC8"/>
<dbReference type="RefSeq" id="WP_071314181.1">
    <property type="nucleotide sequence ID" value="NZ_MLQQ01000042.1"/>
</dbReference>
<reference evidence="1 2" key="1">
    <citation type="submission" date="2016-10" db="EMBL/GenBank/DDBJ databases">
        <title>Draft genome sequences of four alkaliphilic bacteria belonging to the Anaerobacillus genus.</title>
        <authorList>
            <person name="Bassil N.M."/>
            <person name="Lloyd J.R."/>
        </authorList>
    </citation>
    <scope>NUCLEOTIDE SEQUENCE [LARGE SCALE GENOMIC DNA]</scope>
    <source>
        <strain evidence="1 2">DSM 15340</strain>
    </source>
</reference>
<sequence length="169" mass="19347">MKWTVQQLNTLKNKGIKIDEMVDVSDLKEMDTEIREVSLVHVKGEGSISNHSVTFSLEISGEMVLPCSRTLADAKFSFQTETVEVFKFHDDWGEFDEEDGVHEIENDTVDLLPYIKQAILLEIPLQIFSEDLEGEAPPSGEDWELLTEDNKKERIDPRLADLAKFFDDK</sequence>
<accession>A0A1S2LBC8</accession>
<keyword evidence="2" id="KW-1185">Reference proteome</keyword>
<dbReference type="OrthoDB" id="9790372at2"/>
<dbReference type="EMBL" id="MLQQ01000042">
    <property type="protein sequence ID" value="OIJ09792.1"/>
    <property type="molecule type" value="Genomic_DNA"/>
</dbReference>
<evidence type="ECO:0000313" key="2">
    <source>
        <dbReference type="Proteomes" id="UP000180098"/>
    </source>
</evidence>
<dbReference type="Proteomes" id="UP000180098">
    <property type="component" value="Unassembled WGS sequence"/>
</dbReference>
<evidence type="ECO:0008006" key="3">
    <source>
        <dbReference type="Google" id="ProtNLM"/>
    </source>
</evidence>